<evidence type="ECO:0000256" key="1">
    <source>
        <dbReference type="SAM" id="Phobius"/>
    </source>
</evidence>
<keyword evidence="3" id="KW-1185">Reference proteome</keyword>
<keyword evidence="1" id="KW-1133">Transmembrane helix</keyword>
<organism evidence="2 3">
    <name type="scientific">Pristionchus fissidentatus</name>
    <dbReference type="NCBI Taxonomy" id="1538716"/>
    <lineage>
        <taxon>Eukaryota</taxon>
        <taxon>Metazoa</taxon>
        <taxon>Ecdysozoa</taxon>
        <taxon>Nematoda</taxon>
        <taxon>Chromadorea</taxon>
        <taxon>Rhabditida</taxon>
        <taxon>Rhabditina</taxon>
        <taxon>Diplogasteromorpha</taxon>
        <taxon>Diplogasteroidea</taxon>
        <taxon>Neodiplogasteridae</taxon>
        <taxon>Pristionchus</taxon>
    </lineage>
</organism>
<name>A0AAV5VLA7_9BILA</name>
<accession>A0AAV5VLA7</accession>
<keyword evidence="1" id="KW-0472">Membrane</keyword>
<evidence type="ECO:0000313" key="3">
    <source>
        <dbReference type="Proteomes" id="UP001432322"/>
    </source>
</evidence>
<feature type="transmembrane region" description="Helical" evidence="1">
    <location>
        <begin position="107"/>
        <end position="134"/>
    </location>
</feature>
<reference evidence="2" key="1">
    <citation type="submission" date="2023-10" db="EMBL/GenBank/DDBJ databases">
        <title>Genome assembly of Pristionchus species.</title>
        <authorList>
            <person name="Yoshida K."/>
            <person name="Sommer R.J."/>
        </authorList>
    </citation>
    <scope>NUCLEOTIDE SEQUENCE</scope>
    <source>
        <strain evidence="2">RS5133</strain>
    </source>
</reference>
<gene>
    <name evidence="2" type="ORF">PFISCL1PPCAC_10784</name>
</gene>
<evidence type="ECO:0000313" key="2">
    <source>
        <dbReference type="EMBL" id="GMT19487.1"/>
    </source>
</evidence>
<feature type="transmembrane region" description="Helical" evidence="1">
    <location>
        <begin position="231"/>
        <end position="249"/>
    </location>
</feature>
<dbReference type="EMBL" id="BTSY01000003">
    <property type="protein sequence ID" value="GMT19487.1"/>
    <property type="molecule type" value="Genomic_DNA"/>
</dbReference>
<feature type="non-terminal residue" evidence="2">
    <location>
        <position position="1"/>
    </location>
</feature>
<feature type="transmembrane region" description="Helical" evidence="1">
    <location>
        <begin position="32"/>
        <end position="56"/>
    </location>
</feature>
<proteinExistence type="predicted"/>
<dbReference type="AlphaFoldDB" id="A0AAV5VLA7"/>
<dbReference type="Proteomes" id="UP001432322">
    <property type="component" value="Unassembled WGS sequence"/>
</dbReference>
<keyword evidence="1" id="KW-0812">Transmembrane</keyword>
<evidence type="ECO:0008006" key="4">
    <source>
        <dbReference type="Google" id="ProtNLM"/>
    </source>
</evidence>
<sequence>TMLLILSIFYIAIFVLSSLLLNESSKHRLSPLVTISLLTVALSIGLLSTVAATTLFTTRLSLISAEFHTHSDDFISDGNTFQTCVSKHYALIHSKIMNVFRKVRQAFSVWLSLHVILTLIQFYLFLTNLIALINSTRSLPQDPIQLLLLISRDLLLPFSIPISRLVFSLATVHRLHLSSQRFTDALVSLLCTENKMINDQTYLVCMTYASHLQSTEDRHLFLFGFLLRRDLLFKVIITSLLFMYLTYFYNR</sequence>
<comment type="caution">
    <text evidence="2">The sequence shown here is derived from an EMBL/GenBank/DDBJ whole genome shotgun (WGS) entry which is preliminary data.</text>
</comment>
<protein>
    <recommendedName>
        <fullName evidence="4">Gustatory receptor</fullName>
    </recommendedName>
</protein>